<dbReference type="InterPro" id="IPR039532">
    <property type="entry name" value="TetR_C_Firmicutes"/>
</dbReference>
<dbReference type="STRING" id="1265861.BCAMP_08926"/>
<dbReference type="InterPro" id="IPR009057">
    <property type="entry name" value="Homeodomain-like_sf"/>
</dbReference>
<accession>W7CMT9</accession>
<sequence>MTKDSYTDRRIRKSKQALQTALLTLLKTQRLHDISISKLVQVADLNRGTFYANYERKEQILDDIITEVITDLINSYRSPLENEEIFDFKRLTASSIKIFNHVEAHASFYQLILAEESFLLFQKRITSELKRLSLVEINQQLDDQTIDLDLLASYQAHAIFGLIVTWVESDFKYSAHYMSKQLLKIVSSKLLH</sequence>
<organism evidence="4 5">
    <name type="scientific">Brochothrix campestris FSL F6-1037</name>
    <dbReference type="NCBI Taxonomy" id="1265861"/>
    <lineage>
        <taxon>Bacteria</taxon>
        <taxon>Bacillati</taxon>
        <taxon>Bacillota</taxon>
        <taxon>Bacilli</taxon>
        <taxon>Bacillales</taxon>
        <taxon>Listeriaceae</taxon>
        <taxon>Brochothrix</taxon>
    </lineage>
</organism>
<dbReference type="SUPFAM" id="SSF46689">
    <property type="entry name" value="Homeodomain-like"/>
    <property type="match status" value="1"/>
</dbReference>
<dbReference type="PANTHER" id="PTHR43479:SF7">
    <property type="entry name" value="TETR-FAMILY TRANSCRIPTIONAL REGULATOR"/>
    <property type="match status" value="1"/>
</dbReference>
<keyword evidence="5" id="KW-1185">Reference proteome</keyword>
<dbReference type="PROSITE" id="PS50977">
    <property type="entry name" value="HTH_TETR_2"/>
    <property type="match status" value="1"/>
</dbReference>
<dbReference type="InterPro" id="IPR001647">
    <property type="entry name" value="HTH_TetR"/>
</dbReference>
<dbReference type="RefSeq" id="WP_051456979.1">
    <property type="nucleotide sequence ID" value="NZ_AODH01000036.1"/>
</dbReference>
<dbReference type="AlphaFoldDB" id="W7CMT9"/>
<evidence type="ECO:0000313" key="4">
    <source>
        <dbReference type="EMBL" id="EUJ38377.1"/>
    </source>
</evidence>
<dbReference type="PANTHER" id="PTHR43479">
    <property type="entry name" value="ACREF/ENVCD OPERON REPRESSOR-RELATED"/>
    <property type="match status" value="1"/>
</dbReference>
<evidence type="ECO:0000313" key="5">
    <source>
        <dbReference type="Proteomes" id="UP000019243"/>
    </source>
</evidence>
<name>W7CMT9_9LIST</name>
<comment type="caution">
    <text evidence="4">The sequence shown here is derived from an EMBL/GenBank/DDBJ whole genome shotgun (WGS) entry which is preliminary data.</text>
</comment>
<dbReference type="Pfam" id="PF14278">
    <property type="entry name" value="TetR_C_8"/>
    <property type="match status" value="1"/>
</dbReference>
<proteinExistence type="predicted"/>
<feature type="DNA-binding region" description="H-T-H motif" evidence="2">
    <location>
        <begin position="35"/>
        <end position="54"/>
    </location>
</feature>
<dbReference type="Proteomes" id="UP000019243">
    <property type="component" value="Unassembled WGS sequence"/>
</dbReference>
<reference evidence="4 5" key="1">
    <citation type="submission" date="2012-12" db="EMBL/GenBank/DDBJ databases">
        <title>Novel taxa of Listeriaceae from agricultural environments in the United States.</title>
        <authorList>
            <person name="den Bakker H.C."/>
            <person name="Allred A."/>
            <person name="Warchocki S."/>
            <person name="Wright E.M."/>
            <person name="Burrell A."/>
            <person name="Nightingale K.K."/>
            <person name="Kephart D."/>
            <person name="Wiedmann M."/>
        </authorList>
    </citation>
    <scope>NUCLEOTIDE SEQUENCE [LARGE SCALE GENOMIC DNA]</scope>
    <source>
        <strain evidence="4 5">FSL F6-1037</strain>
    </source>
</reference>
<evidence type="ECO:0000256" key="2">
    <source>
        <dbReference type="PROSITE-ProRule" id="PRU00335"/>
    </source>
</evidence>
<gene>
    <name evidence="4" type="ORF">BCAMP_08926</name>
</gene>
<protein>
    <recommendedName>
        <fullName evidence="3">HTH tetR-type domain-containing protein</fullName>
    </recommendedName>
</protein>
<dbReference type="EMBL" id="AODH01000036">
    <property type="protein sequence ID" value="EUJ38377.1"/>
    <property type="molecule type" value="Genomic_DNA"/>
</dbReference>
<keyword evidence="1 2" id="KW-0238">DNA-binding</keyword>
<dbReference type="GO" id="GO:0003677">
    <property type="term" value="F:DNA binding"/>
    <property type="evidence" value="ECO:0007669"/>
    <property type="project" value="UniProtKB-UniRule"/>
</dbReference>
<evidence type="ECO:0000256" key="1">
    <source>
        <dbReference type="ARBA" id="ARBA00023125"/>
    </source>
</evidence>
<dbReference type="Gene3D" id="1.10.357.10">
    <property type="entry name" value="Tetracycline Repressor, domain 2"/>
    <property type="match status" value="1"/>
</dbReference>
<evidence type="ECO:0000259" key="3">
    <source>
        <dbReference type="PROSITE" id="PS50977"/>
    </source>
</evidence>
<dbReference type="PATRIC" id="fig|1265861.3.peg.1751"/>
<feature type="domain" description="HTH tetR-type" evidence="3">
    <location>
        <begin position="12"/>
        <end position="72"/>
    </location>
</feature>
<dbReference type="InterPro" id="IPR050624">
    <property type="entry name" value="HTH-type_Tx_Regulator"/>
</dbReference>